<keyword evidence="1" id="KW-0732">Signal</keyword>
<proteinExistence type="predicted"/>
<evidence type="ECO:0000313" key="2">
    <source>
        <dbReference type="EMBL" id="VGO11959.1"/>
    </source>
</evidence>
<evidence type="ECO:0000256" key="1">
    <source>
        <dbReference type="SAM" id="SignalP"/>
    </source>
</evidence>
<name>A0A6C2TWG8_PONDE</name>
<feature type="chain" id="PRO_5025570853" evidence="1">
    <location>
        <begin position="19"/>
        <end position="473"/>
    </location>
</feature>
<feature type="signal peptide" evidence="1">
    <location>
        <begin position="1"/>
        <end position="18"/>
    </location>
</feature>
<accession>A0A6C2TWG8</accession>
<keyword evidence="3" id="KW-1185">Reference proteome</keyword>
<sequence length="473" mass="52882">MGLTAYMLSFWCALSVVAGFAAPALFNMTEIRDASTLKEDIQRDWHTVSGKLKTRQKVMTISVGELWPGQDYRVPVRLIVPAEAKAKGFWLTGGHQLKGFEGDAALNRLATELLEGGVGVVHTIVQEPGTWGQKTLGNEMGTRFLKTLNPRYSIQYWGWPASLMRAVTAAYAEEEYFEVGNVVVSGGSKNGASPSVALIHDDRITAQHATVSPLWESPLRLCDSKAWNRLRDYNKEAGVKRPHHFLGGTYGPVYNEDALRMGRSWEDLQQLAGEMADAVFISKNFQALKKRGAAMLFEPGTHDFVCFDVAWGGEHYPGIPVFYQPNSGHGKKSKHPGAIQGVQNHDALLLYHFFPGETDSLLSVPEMEIHRENDEVVVTVKFAENDPAEGGRLYWMFDRPPEGSDAYLKLLIPDDNWMEMKWDEEKTGWSGRIPVRDGSTSIDLFSCHWKHVEAPLRTLQTAISSPYKRVVLD</sequence>
<dbReference type="EMBL" id="CAAHFG010000001">
    <property type="protein sequence ID" value="VGO11959.1"/>
    <property type="molecule type" value="Genomic_DNA"/>
</dbReference>
<dbReference type="Proteomes" id="UP000366872">
    <property type="component" value="Unassembled WGS sequence"/>
</dbReference>
<organism evidence="2 3">
    <name type="scientific">Pontiella desulfatans</name>
    <dbReference type="NCBI Taxonomy" id="2750659"/>
    <lineage>
        <taxon>Bacteria</taxon>
        <taxon>Pseudomonadati</taxon>
        <taxon>Kiritimatiellota</taxon>
        <taxon>Kiritimatiellia</taxon>
        <taxon>Kiritimatiellales</taxon>
        <taxon>Pontiellaceae</taxon>
        <taxon>Pontiella</taxon>
    </lineage>
</organism>
<protein>
    <submittedName>
        <fullName evidence="2">Uncharacterized protein</fullName>
    </submittedName>
</protein>
<dbReference type="AlphaFoldDB" id="A0A6C2TWG8"/>
<gene>
    <name evidence="2" type="ORF">PDESU_00507</name>
</gene>
<evidence type="ECO:0000313" key="3">
    <source>
        <dbReference type="Proteomes" id="UP000366872"/>
    </source>
</evidence>
<reference evidence="2 3" key="1">
    <citation type="submission" date="2019-04" db="EMBL/GenBank/DDBJ databases">
        <authorList>
            <person name="Van Vliet M D."/>
        </authorList>
    </citation>
    <scope>NUCLEOTIDE SEQUENCE [LARGE SCALE GENOMIC DNA]</scope>
    <source>
        <strain evidence="2 3">F1</strain>
    </source>
</reference>